<dbReference type="AlphaFoldDB" id="A0A7S4CVM8"/>
<dbReference type="EMBL" id="HBJA01053818">
    <property type="protein sequence ID" value="CAE0807945.1"/>
    <property type="molecule type" value="Transcribed_RNA"/>
</dbReference>
<keyword evidence="1" id="KW-1133">Transmembrane helix</keyword>
<gene>
    <name evidence="2" type="ORF">EGYM00163_LOCUS19074</name>
</gene>
<keyword evidence="1" id="KW-0812">Transmembrane</keyword>
<evidence type="ECO:0000313" key="2">
    <source>
        <dbReference type="EMBL" id="CAE0807945.1"/>
    </source>
</evidence>
<reference evidence="2" key="1">
    <citation type="submission" date="2021-01" db="EMBL/GenBank/DDBJ databases">
        <authorList>
            <person name="Corre E."/>
            <person name="Pelletier E."/>
            <person name="Niang G."/>
            <person name="Scheremetjew M."/>
            <person name="Finn R."/>
            <person name="Kale V."/>
            <person name="Holt S."/>
            <person name="Cochrane G."/>
            <person name="Meng A."/>
            <person name="Brown T."/>
            <person name="Cohen L."/>
        </authorList>
    </citation>
    <scope>NUCLEOTIDE SEQUENCE</scope>
    <source>
        <strain evidence="2">CCMP1594</strain>
    </source>
</reference>
<evidence type="ECO:0008006" key="3">
    <source>
        <dbReference type="Google" id="ProtNLM"/>
    </source>
</evidence>
<feature type="transmembrane region" description="Helical" evidence="1">
    <location>
        <begin position="33"/>
        <end position="55"/>
    </location>
</feature>
<name>A0A7S4CVM8_9EUGL</name>
<evidence type="ECO:0000256" key="1">
    <source>
        <dbReference type="SAM" id="Phobius"/>
    </source>
</evidence>
<sequence>MQAFLERVEGKLRPLARFLVGGPHKGCRSANGFLFFFPFGISVLFFFILVLFGSFDVPPLAQPRQLRQLLKNLKIPGRVRHSWWLLGLRERDSREEGEKERAKKQTEKD</sequence>
<accession>A0A7S4CVM8</accession>
<keyword evidence="1" id="KW-0472">Membrane</keyword>
<protein>
    <recommendedName>
        <fullName evidence="3">Transmembrane protein</fullName>
    </recommendedName>
</protein>
<proteinExistence type="predicted"/>
<organism evidence="2">
    <name type="scientific">Eutreptiella gymnastica</name>
    <dbReference type="NCBI Taxonomy" id="73025"/>
    <lineage>
        <taxon>Eukaryota</taxon>
        <taxon>Discoba</taxon>
        <taxon>Euglenozoa</taxon>
        <taxon>Euglenida</taxon>
        <taxon>Spirocuta</taxon>
        <taxon>Euglenophyceae</taxon>
        <taxon>Eutreptiales</taxon>
        <taxon>Eutreptiaceae</taxon>
        <taxon>Eutreptiella</taxon>
    </lineage>
</organism>